<sequence>MDFESFLTESPLLLIVFSLFIIGILIRFIFFIFSIFKTEKFKSTGWIFIFNAMGRFLFPFHKTFIKKPIYAILRYIFHLCMIIVPAGLYGHIIWWNSSRFELSWPSIPDSLADWMTVLFIVLGIVFLLRRMIFTDIRRKSSLFDYLFIIICLLPFLSGYFLAQGTLDSISFFNKNMFAIHILTGCIMMLMVTVLFLRSRLDIKKCTGCAACELNCPTGTLESFDRRIHRHFIYAHYQCIACGSCIKACPENAAELRHELSFTLFFQILKKQEIRTVELKRCQKCNNVYVPEPQLDKIFKTISDDYIYLCPRCRKVNHANIFRKMSPWANKETDKLQ</sequence>
<dbReference type="PROSITE" id="PS00198">
    <property type="entry name" value="4FE4S_FER_1"/>
    <property type="match status" value="1"/>
</dbReference>
<feature type="transmembrane region" description="Helical" evidence="4">
    <location>
        <begin position="43"/>
        <end position="60"/>
    </location>
</feature>
<comment type="caution">
    <text evidence="6">The sequence shown here is derived from an EMBL/GenBank/DDBJ whole genome shotgun (WGS) entry which is preliminary data.</text>
</comment>
<feature type="transmembrane region" description="Helical" evidence="4">
    <location>
        <begin position="12"/>
        <end position="37"/>
    </location>
</feature>
<dbReference type="SUPFAM" id="SSF103501">
    <property type="entry name" value="Respiratory nitrate reductase 1 gamma chain"/>
    <property type="match status" value="1"/>
</dbReference>
<dbReference type="InterPro" id="IPR036197">
    <property type="entry name" value="NarG-like_sf"/>
</dbReference>
<feature type="transmembrane region" description="Helical" evidence="4">
    <location>
        <begin position="114"/>
        <end position="133"/>
    </location>
</feature>
<dbReference type="GO" id="GO:0046872">
    <property type="term" value="F:metal ion binding"/>
    <property type="evidence" value="ECO:0007669"/>
    <property type="project" value="UniProtKB-KW"/>
</dbReference>
<gene>
    <name evidence="6" type="ORF">A2Y62_10075</name>
</gene>
<dbReference type="InterPro" id="IPR017896">
    <property type="entry name" value="4Fe4S_Fe-S-bd"/>
</dbReference>
<keyword evidence="2" id="KW-0408">Iron</keyword>
<feature type="transmembrane region" description="Helical" evidence="4">
    <location>
        <begin position="145"/>
        <end position="162"/>
    </location>
</feature>
<feature type="transmembrane region" description="Helical" evidence="4">
    <location>
        <begin position="177"/>
        <end position="196"/>
    </location>
</feature>
<feature type="transmembrane region" description="Helical" evidence="4">
    <location>
        <begin position="72"/>
        <end position="94"/>
    </location>
</feature>
<evidence type="ECO:0000256" key="4">
    <source>
        <dbReference type="SAM" id="Phobius"/>
    </source>
</evidence>
<accession>A0A1F5V5X8</accession>
<feature type="domain" description="4Fe-4S ferredoxin-type" evidence="5">
    <location>
        <begin position="196"/>
        <end position="225"/>
    </location>
</feature>
<keyword evidence="4" id="KW-0812">Transmembrane</keyword>
<evidence type="ECO:0000313" key="6">
    <source>
        <dbReference type="EMBL" id="OGF58822.1"/>
    </source>
</evidence>
<keyword evidence="1" id="KW-0479">Metal-binding</keyword>
<dbReference type="STRING" id="1817863.A2Y62_10075"/>
<evidence type="ECO:0000256" key="3">
    <source>
        <dbReference type="ARBA" id="ARBA00023014"/>
    </source>
</evidence>
<dbReference type="EMBL" id="MFGW01000232">
    <property type="protein sequence ID" value="OGF58822.1"/>
    <property type="molecule type" value="Genomic_DNA"/>
</dbReference>
<evidence type="ECO:0000256" key="1">
    <source>
        <dbReference type="ARBA" id="ARBA00022723"/>
    </source>
</evidence>
<dbReference type="PROSITE" id="PS51379">
    <property type="entry name" value="4FE4S_FER_2"/>
    <property type="match status" value="2"/>
</dbReference>
<keyword evidence="3" id="KW-0411">Iron-sulfur</keyword>
<dbReference type="InterPro" id="IPR017900">
    <property type="entry name" value="4Fe4S_Fe_S_CS"/>
</dbReference>
<dbReference type="Pfam" id="PF12838">
    <property type="entry name" value="Fer4_7"/>
    <property type="match status" value="1"/>
</dbReference>
<feature type="domain" description="4Fe-4S ferredoxin-type" evidence="5">
    <location>
        <begin position="229"/>
        <end position="258"/>
    </location>
</feature>
<dbReference type="GO" id="GO:0051536">
    <property type="term" value="F:iron-sulfur cluster binding"/>
    <property type="evidence" value="ECO:0007669"/>
    <property type="project" value="UniProtKB-KW"/>
</dbReference>
<evidence type="ECO:0000313" key="7">
    <source>
        <dbReference type="Proteomes" id="UP000178943"/>
    </source>
</evidence>
<organism evidence="6 7">
    <name type="scientific">Candidatus Fischerbacteria bacterium RBG_13_37_8</name>
    <dbReference type="NCBI Taxonomy" id="1817863"/>
    <lineage>
        <taxon>Bacteria</taxon>
        <taxon>Candidatus Fischeribacteriota</taxon>
    </lineage>
</organism>
<protein>
    <recommendedName>
        <fullName evidence="5">4Fe-4S ferredoxin-type domain-containing protein</fullName>
    </recommendedName>
</protein>
<reference evidence="6 7" key="1">
    <citation type="journal article" date="2016" name="Nat. Commun.">
        <title>Thousands of microbial genomes shed light on interconnected biogeochemical processes in an aquifer system.</title>
        <authorList>
            <person name="Anantharaman K."/>
            <person name="Brown C.T."/>
            <person name="Hug L.A."/>
            <person name="Sharon I."/>
            <person name="Castelle C.J."/>
            <person name="Probst A.J."/>
            <person name="Thomas B.C."/>
            <person name="Singh A."/>
            <person name="Wilkins M.J."/>
            <person name="Karaoz U."/>
            <person name="Brodie E.L."/>
            <person name="Williams K.H."/>
            <person name="Hubbard S.S."/>
            <person name="Banfield J.F."/>
        </authorList>
    </citation>
    <scope>NUCLEOTIDE SEQUENCE [LARGE SCALE GENOMIC DNA]</scope>
</reference>
<evidence type="ECO:0000259" key="5">
    <source>
        <dbReference type="PROSITE" id="PS51379"/>
    </source>
</evidence>
<dbReference type="Gene3D" id="3.30.70.20">
    <property type="match status" value="1"/>
</dbReference>
<name>A0A1F5V5X8_9BACT</name>
<dbReference type="AlphaFoldDB" id="A0A1F5V5X8"/>
<keyword evidence="4" id="KW-1133">Transmembrane helix</keyword>
<proteinExistence type="predicted"/>
<dbReference type="SUPFAM" id="SSF54862">
    <property type="entry name" value="4Fe-4S ferredoxins"/>
    <property type="match status" value="1"/>
</dbReference>
<evidence type="ECO:0000256" key="2">
    <source>
        <dbReference type="ARBA" id="ARBA00023004"/>
    </source>
</evidence>
<dbReference type="Proteomes" id="UP000178943">
    <property type="component" value="Unassembled WGS sequence"/>
</dbReference>
<keyword evidence="4" id="KW-0472">Membrane</keyword>